<feature type="compositionally biased region" description="Low complexity" evidence="3">
    <location>
        <begin position="451"/>
        <end position="467"/>
    </location>
</feature>
<dbReference type="OrthoDB" id="549409at2759"/>
<feature type="region of interest" description="Disordered" evidence="3">
    <location>
        <begin position="845"/>
        <end position="864"/>
    </location>
</feature>
<evidence type="ECO:0000256" key="1">
    <source>
        <dbReference type="ARBA" id="ARBA00022741"/>
    </source>
</evidence>
<feature type="region of interest" description="Disordered" evidence="3">
    <location>
        <begin position="1043"/>
        <end position="1143"/>
    </location>
</feature>
<name>A0A835XI16_9CHLO</name>
<evidence type="ECO:0000256" key="2">
    <source>
        <dbReference type="ARBA" id="ARBA00022840"/>
    </source>
</evidence>
<feature type="domain" description="Protein kinase" evidence="4">
    <location>
        <begin position="1"/>
        <end position="245"/>
    </location>
</feature>
<dbReference type="GO" id="GO:0004672">
    <property type="term" value="F:protein kinase activity"/>
    <property type="evidence" value="ECO:0007669"/>
    <property type="project" value="InterPro"/>
</dbReference>
<feature type="region of interest" description="Disordered" evidence="3">
    <location>
        <begin position="1422"/>
        <end position="1447"/>
    </location>
</feature>
<dbReference type="PROSITE" id="PS00108">
    <property type="entry name" value="PROTEIN_KINASE_ST"/>
    <property type="match status" value="1"/>
</dbReference>
<dbReference type="InterPro" id="IPR008271">
    <property type="entry name" value="Ser/Thr_kinase_AS"/>
</dbReference>
<feature type="compositionally biased region" description="Low complexity" evidence="3">
    <location>
        <begin position="1542"/>
        <end position="1555"/>
    </location>
</feature>
<feature type="region of interest" description="Disordered" evidence="3">
    <location>
        <begin position="1542"/>
        <end position="1643"/>
    </location>
</feature>
<feature type="compositionally biased region" description="Basic residues" evidence="3">
    <location>
        <begin position="1091"/>
        <end position="1105"/>
    </location>
</feature>
<evidence type="ECO:0000256" key="3">
    <source>
        <dbReference type="SAM" id="MobiDB-lite"/>
    </source>
</evidence>
<keyword evidence="2" id="KW-0067">ATP-binding</keyword>
<dbReference type="Pfam" id="PF00069">
    <property type="entry name" value="Pkinase"/>
    <property type="match status" value="1"/>
</dbReference>
<feature type="compositionally biased region" description="Low complexity" evidence="3">
    <location>
        <begin position="1372"/>
        <end position="1391"/>
    </location>
</feature>
<feature type="region of interest" description="Disordered" evidence="3">
    <location>
        <begin position="387"/>
        <end position="416"/>
    </location>
</feature>
<dbReference type="SMART" id="SM00220">
    <property type="entry name" value="S_TKc"/>
    <property type="match status" value="1"/>
</dbReference>
<reference evidence="5" key="1">
    <citation type="journal article" date="2020" name="bioRxiv">
        <title>Comparative genomics of Chlamydomonas.</title>
        <authorList>
            <person name="Craig R.J."/>
            <person name="Hasan A.R."/>
            <person name="Ness R.W."/>
            <person name="Keightley P.D."/>
        </authorList>
    </citation>
    <scope>NUCLEOTIDE SEQUENCE</scope>
    <source>
        <strain evidence="5">CCAP 11/70</strain>
    </source>
</reference>
<feature type="compositionally biased region" description="Low complexity" evidence="3">
    <location>
        <begin position="278"/>
        <end position="297"/>
    </location>
</feature>
<accession>A0A835XI16</accession>
<feature type="region of interest" description="Disordered" evidence="3">
    <location>
        <begin position="683"/>
        <end position="728"/>
    </location>
</feature>
<keyword evidence="6" id="KW-1185">Reference proteome</keyword>
<comment type="caution">
    <text evidence="5">The sequence shown here is derived from an EMBL/GenBank/DDBJ whole genome shotgun (WGS) entry which is preliminary data.</text>
</comment>
<protein>
    <recommendedName>
        <fullName evidence="4">Protein kinase domain-containing protein</fullName>
    </recommendedName>
</protein>
<dbReference type="Proteomes" id="UP000612055">
    <property type="component" value="Unassembled WGS sequence"/>
</dbReference>
<feature type="region of interest" description="Disordered" evidence="3">
    <location>
        <begin position="1331"/>
        <end position="1402"/>
    </location>
</feature>
<dbReference type="PANTHER" id="PTHR24055">
    <property type="entry name" value="MITOGEN-ACTIVATED PROTEIN KINASE"/>
    <property type="match status" value="1"/>
</dbReference>
<feature type="compositionally biased region" description="Gly residues" evidence="3">
    <location>
        <begin position="848"/>
        <end position="860"/>
    </location>
</feature>
<evidence type="ECO:0000259" key="4">
    <source>
        <dbReference type="PROSITE" id="PS50011"/>
    </source>
</evidence>
<feature type="region of interest" description="Disordered" evidence="3">
    <location>
        <begin position="586"/>
        <end position="638"/>
    </location>
</feature>
<feature type="compositionally biased region" description="Low complexity" evidence="3">
    <location>
        <begin position="1123"/>
        <end position="1141"/>
    </location>
</feature>
<feature type="compositionally biased region" description="Low complexity" evidence="3">
    <location>
        <begin position="1565"/>
        <end position="1578"/>
    </location>
</feature>
<feature type="compositionally biased region" description="Acidic residues" evidence="3">
    <location>
        <begin position="1484"/>
        <end position="1493"/>
    </location>
</feature>
<feature type="compositionally biased region" description="Gly residues" evidence="3">
    <location>
        <begin position="1634"/>
        <end position="1643"/>
    </location>
</feature>
<dbReference type="PROSITE" id="PS50011">
    <property type="entry name" value="PROTEIN_KINASE_DOM"/>
    <property type="match status" value="1"/>
</dbReference>
<dbReference type="EMBL" id="JAEHOE010000187">
    <property type="protein sequence ID" value="KAG2483158.1"/>
    <property type="molecule type" value="Genomic_DNA"/>
</dbReference>
<evidence type="ECO:0000313" key="5">
    <source>
        <dbReference type="EMBL" id="KAG2483158.1"/>
    </source>
</evidence>
<feature type="region of interest" description="Disordered" evidence="3">
    <location>
        <begin position="263"/>
        <end position="320"/>
    </location>
</feature>
<feature type="compositionally biased region" description="Low complexity" evidence="3">
    <location>
        <begin position="310"/>
        <end position="320"/>
    </location>
</feature>
<dbReference type="InterPro" id="IPR050117">
    <property type="entry name" value="MAPK"/>
</dbReference>
<feature type="region of interest" description="Disordered" evidence="3">
    <location>
        <begin position="1470"/>
        <end position="1498"/>
    </location>
</feature>
<proteinExistence type="predicted"/>
<dbReference type="SUPFAM" id="SSF56112">
    <property type="entry name" value="Protein kinase-like (PK-like)"/>
    <property type="match status" value="1"/>
</dbReference>
<dbReference type="Gene3D" id="3.30.200.20">
    <property type="entry name" value="Phosphorylase Kinase, domain 1"/>
    <property type="match status" value="1"/>
</dbReference>
<feature type="compositionally biased region" description="Gly residues" evidence="3">
    <location>
        <begin position="712"/>
        <end position="724"/>
    </location>
</feature>
<feature type="compositionally biased region" description="Low complexity" evidence="3">
    <location>
        <begin position="1340"/>
        <end position="1353"/>
    </location>
</feature>
<feature type="compositionally biased region" description="Low complexity" evidence="3">
    <location>
        <begin position="1043"/>
        <end position="1059"/>
    </location>
</feature>
<dbReference type="GO" id="GO:0005524">
    <property type="term" value="F:ATP binding"/>
    <property type="evidence" value="ECO:0007669"/>
    <property type="project" value="UniProtKB-KW"/>
</dbReference>
<dbReference type="InterPro" id="IPR011009">
    <property type="entry name" value="Kinase-like_dom_sf"/>
</dbReference>
<keyword evidence="1" id="KW-0547">Nucleotide-binding</keyword>
<dbReference type="FunFam" id="1.10.510.10:FF:000980">
    <property type="entry name" value="Predicted protein"/>
    <property type="match status" value="1"/>
</dbReference>
<feature type="region of interest" description="Disordered" evidence="3">
    <location>
        <begin position="451"/>
        <end position="509"/>
    </location>
</feature>
<evidence type="ECO:0000313" key="6">
    <source>
        <dbReference type="Proteomes" id="UP000612055"/>
    </source>
</evidence>
<dbReference type="Gene3D" id="1.10.510.10">
    <property type="entry name" value="Transferase(Phosphotransferase) domain 1"/>
    <property type="match status" value="1"/>
</dbReference>
<feature type="compositionally biased region" description="Low complexity" evidence="3">
    <location>
        <begin position="482"/>
        <end position="497"/>
    </location>
</feature>
<feature type="compositionally biased region" description="Low complexity" evidence="3">
    <location>
        <begin position="586"/>
        <end position="597"/>
    </location>
</feature>
<dbReference type="InterPro" id="IPR000719">
    <property type="entry name" value="Prot_kinase_dom"/>
</dbReference>
<organism evidence="5 6">
    <name type="scientific">Edaphochlamys debaryana</name>
    <dbReference type="NCBI Taxonomy" id="47281"/>
    <lineage>
        <taxon>Eukaryota</taxon>
        <taxon>Viridiplantae</taxon>
        <taxon>Chlorophyta</taxon>
        <taxon>core chlorophytes</taxon>
        <taxon>Chlorophyceae</taxon>
        <taxon>CS clade</taxon>
        <taxon>Chlamydomonadales</taxon>
        <taxon>Chlamydomonadales incertae sedis</taxon>
        <taxon>Edaphochlamys</taxon>
    </lineage>
</organism>
<gene>
    <name evidence="5" type="ORF">HYH03_017950</name>
</gene>
<sequence length="1643" mass="161224">MRLALREVRMLKAVSHTNCVKLLDAFRSKSGKVYLIFEYVEGSAYKELTIHRQGLPPQNLKLLAFQLCLSLRYLHSEKMVHRDLKPANILIDDAGVVKLCDFGFARFTNCADPRDAERMSSYVVTRWYRAPEVLLSMEYGPAADIWAMGCTIAELAMGEPLMPGTSTVDQLWRIMRIFGGLPPAMAARCLDDERLAALRVPPRGRTLAQRLSRLGPRMVQFLEACLRLEPRSRPTADELLRMPYFFEIPSLVVATPLEEHVMRELASPGGPPKPLQPTAPVAAAPPAARLAAQQAAADTDMAEASPRQTQAQAQAQAQAQEAPVQAQAQVQAQEAQEAQEPSRFQLALHEQADRAAAAAAARSAASFSQQQAGVSVGALCGVEAEAESQHAEASAPGTPSTPAGADAAAGTNSSVKRGASEPCAVLCDDALTPRSAPAPPGLAASALSACVGGPEATSGPSPSPPGSTRGGLEPGCSPGRGPLAPTTPDAAPADSAPAHPPLGALHSRATSGGFDPAALTEAGCTTAHGSAGCGVSLGGGLLPATTTSGYGLGDALGLGLGEQSSAAAAAAGVAARQDLLQPHLAAAAASDDPGPGSLSLKLAGSRREAEAAHASTGGRAQGSMPGNQPSLQGWAGSHTADGHAVGVLALAAEAAGPRGGGAAPAPLGQSYAEMEAAVSLTPHPPLEARSSKRLGSGTVPSLGGSAPSSTVGGSGPGTGPGTGSTGSSTLRKVRALANTAEVARCRAEFLEAEQAAAAGAAASVAPQLPGAGYAAAAALAAGEPATLVLPQGPPPTQMTQLVLAQAGAGAPPAVPLAAFLSAGSRRGADVGGFFGASVPLPRIDAGGRRPGAGPGAGGGHSPLRAAEASSCALPLPLPLPAHPPPLPTAAAGSSQSCTARASPFSVRSAGSRGQLLLSADLTAAVAGASEGGPAGATGPAAALSSCASGPFFLATSNDLYVDLCEVGTPTGAPSLPPAAGTVLPHRRPPPLSRMPSNPLSSCGSQLSGAWSPCLLPHGASLSQLPLEPQYHSALGLGGYSSGGLSPAAANRSASGFASSVGGGRATSPAPTPPGAHSAVSMTAVTGGPHPLHAHHHHHHHHHRIVALKERRTASGTLGPLHLGPAHATASGGSSPGGAAHHPPLRHVSTAGGYGGIGSYGFTAVETAPVQVGQYARRATPSMPGSMPGSPGTGVGMYGSGGGAYASAGGAYGSAGGAYGSAGGVAAVGAVGSVSAHVGMSLGGLSLSGDATGCRLLPDGSLQGGGGGGRLGGHVLAGLTRRVGPAAGAGRGCWKGAAVATPSALAYLRLPVACEAGGMGQWVCTPAAWDPAERSNGPRDAASGGSAASLGSSAHTPLGSGPLTRLGSGGRHGLLLPAPISIPGASSSAHGSDPGADLPRSPRTNRLLAQSKSSRLAQAASAGGGVWAATPPGAGASTGGGGGLDVSPARVPSSPRIAGRLTLAHAASLNRCGSKPGTASPWAVPEDEEGEDEAAAAAAATAPANVLAGRGTCGGDSAESAHGRLISDGGAAPAGAASAAGSASASASGLPRPGSGRLSLHLPRLGGSSRAASSSDGGALPRTGSTSEAGSDGSKAAQSLLQRAKGKLKRIFTGSRVSGGSGERASVHGGERLSSGGGEPAGRA</sequence>